<gene>
    <name evidence="8" type="ORF">RchiOBHm_Chr1g0366191</name>
</gene>
<evidence type="ECO:0000313" key="8">
    <source>
        <dbReference type="EMBL" id="PRQ59076.1"/>
    </source>
</evidence>
<comment type="subcellular location">
    <subcellularLocation>
        <location evidence="1">Membrane</location>
        <topology evidence="1">Multi-pass membrane protein</topology>
    </subcellularLocation>
</comment>
<reference evidence="8 9" key="1">
    <citation type="journal article" date="2018" name="Nat. Genet.">
        <title>The Rosa genome provides new insights in the design of modern roses.</title>
        <authorList>
            <person name="Bendahmane M."/>
        </authorList>
    </citation>
    <scope>NUCLEOTIDE SEQUENCE [LARGE SCALE GENOMIC DNA]</scope>
    <source>
        <strain evidence="9">cv. Old Blush</strain>
    </source>
</reference>
<dbReference type="SUPFAM" id="SSF52540">
    <property type="entry name" value="P-loop containing nucleoside triphosphate hydrolases"/>
    <property type="match status" value="1"/>
</dbReference>
<evidence type="ECO:0000256" key="5">
    <source>
        <dbReference type="ARBA" id="ARBA00023136"/>
    </source>
</evidence>
<dbReference type="Gramene" id="PRQ59076">
    <property type="protein sequence ID" value="PRQ59076"/>
    <property type="gene ID" value="RchiOBHm_Chr1g0366191"/>
</dbReference>
<dbReference type="InterPro" id="IPR003439">
    <property type="entry name" value="ABC_transporter-like_ATP-bd"/>
</dbReference>
<dbReference type="PROSITE" id="PS50893">
    <property type="entry name" value="ABC_TRANSPORTER_2"/>
    <property type="match status" value="1"/>
</dbReference>
<dbReference type="GO" id="GO:0016887">
    <property type="term" value="F:ATP hydrolysis activity"/>
    <property type="evidence" value="ECO:0007669"/>
    <property type="project" value="InterPro"/>
</dbReference>
<feature type="compositionally biased region" description="Polar residues" evidence="6">
    <location>
        <begin position="1"/>
        <end position="11"/>
    </location>
</feature>
<evidence type="ECO:0000313" key="9">
    <source>
        <dbReference type="Proteomes" id="UP000238479"/>
    </source>
</evidence>
<feature type="domain" description="ABC transporter" evidence="7">
    <location>
        <begin position="96"/>
        <end position="387"/>
    </location>
</feature>
<keyword evidence="9" id="KW-1185">Reference proteome</keyword>
<evidence type="ECO:0000256" key="6">
    <source>
        <dbReference type="SAM" id="MobiDB-lite"/>
    </source>
</evidence>
<dbReference type="Pfam" id="PF19055">
    <property type="entry name" value="ABC2_membrane_7"/>
    <property type="match status" value="1"/>
</dbReference>
<evidence type="ECO:0000256" key="2">
    <source>
        <dbReference type="ARBA" id="ARBA00022448"/>
    </source>
</evidence>
<evidence type="ECO:0000256" key="1">
    <source>
        <dbReference type="ARBA" id="ARBA00004141"/>
    </source>
</evidence>
<name>A0A2P6SK75_ROSCH</name>
<accession>A0A2P6SK75</accession>
<dbReference type="PANTHER" id="PTHR19241">
    <property type="entry name" value="ATP-BINDING CASSETTE TRANSPORTER"/>
    <property type="match status" value="1"/>
</dbReference>
<dbReference type="AlphaFoldDB" id="A0A2P6SK75"/>
<keyword evidence="4" id="KW-1133">Transmembrane helix</keyword>
<dbReference type="GO" id="GO:0016020">
    <property type="term" value="C:membrane"/>
    <property type="evidence" value="ECO:0007669"/>
    <property type="project" value="UniProtKB-SubCell"/>
</dbReference>
<organism evidence="8 9">
    <name type="scientific">Rosa chinensis</name>
    <name type="common">China rose</name>
    <dbReference type="NCBI Taxonomy" id="74649"/>
    <lineage>
        <taxon>Eukaryota</taxon>
        <taxon>Viridiplantae</taxon>
        <taxon>Streptophyta</taxon>
        <taxon>Embryophyta</taxon>
        <taxon>Tracheophyta</taxon>
        <taxon>Spermatophyta</taxon>
        <taxon>Magnoliopsida</taxon>
        <taxon>eudicotyledons</taxon>
        <taxon>Gunneridae</taxon>
        <taxon>Pentapetalae</taxon>
        <taxon>rosids</taxon>
        <taxon>fabids</taxon>
        <taxon>Rosales</taxon>
        <taxon>Rosaceae</taxon>
        <taxon>Rosoideae</taxon>
        <taxon>Rosoideae incertae sedis</taxon>
        <taxon>Rosa</taxon>
    </lineage>
</organism>
<sequence length="424" mass="47311">MRYTHHSLSNGDFDRNVNQKQPQFSLNGDCGAVKLTGFDKKLDVEEGVNSDKMVKVNSRVGIEFHELESISAKQDKGGLIEDKQQLINGMLEFHALQLFDKMPNSEGLCDARSTGLCNARRTIIAPISIRDKGGGLTTHREVVDASDEMVICSVNAKQDDDGFAEDKKQVSGSVTYNGHDMHEFVPQRSAAYSSQHDVHIGEMTVAETLALSVRCQGAGTRYEMLEELSRREKEARIKLDIDLDIYMKGIASESQRAVFITSYILKILGQDGYADTLVGDQMIRGISGGQKKCVTTGEMSVGPAKALFMDEISTGLDSSTTYQIVNSIKQFVHILHGTAFISLLQPPPETYDLFDDIILLSDGQIVYQGPREYVLDFFKSMGFKCPERKCVADFLQEVTSKKDKEQYRGSRDDPYKFITIEEFS</sequence>
<keyword evidence="3" id="KW-0812">Transmembrane</keyword>
<protein>
    <submittedName>
        <fullName evidence="8">Putative ABC transporter, P-loop containing nucleoside triphosphate hydrolase</fullName>
    </submittedName>
</protein>
<dbReference type="InterPro" id="IPR043926">
    <property type="entry name" value="ABCG_dom"/>
</dbReference>
<evidence type="ECO:0000256" key="4">
    <source>
        <dbReference type="ARBA" id="ARBA00022989"/>
    </source>
</evidence>
<keyword evidence="8" id="KW-0378">Hydrolase</keyword>
<dbReference type="GO" id="GO:0005524">
    <property type="term" value="F:ATP binding"/>
    <property type="evidence" value="ECO:0007669"/>
    <property type="project" value="InterPro"/>
</dbReference>
<dbReference type="Proteomes" id="UP000238479">
    <property type="component" value="Chromosome 1"/>
</dbReference>
<feature type="region of interest" description="Disordered" evidence="6">
    <location>
        <begin position="1"/>
        <end position="20"/>
    </location>
</feature>
<dbReference type="EMBL" id="PDCK01000039">
    <property type="protein sequence ID" value="PRQ59076.1"/>
    <property type="molecule type" value="Genomic_DNA"/>
</dbReference>
<dbReference type="Gene3D" id="3.40.50.300">
    <property type="entry name" value="P-loop containing nucleotide triphosphate hydrolases"/>
    <property type="match status" value="1"/>
</dbReference>
<proteinExistence type="predicted"/>
<keyword evidence="5" id="KW-0472">Membrane</keyword>
<evidence type="ECO:0000259" key="7">
    <source>
        <dbReference type="PROSITE" id="PS50893"/>
    </source>
</evidence>
<comment type="caution">
    <text evidence="8">The sequence shown here is derived from an EMBL/GenBank/DDBJ whole genome shotgun (WGS) entry which is preliminary data.</text>
</comment>
<evidence type="ECO:0000256" key="3">
    <source>
        <dbReference type="ARBA" id="ARBA00022692"/>
    </source>
</evidence>
<keyword evidence="2" id="KW-0813">Transport</keyword>
<dbReference type="GO" id="GO:0140359">
    <property type="term" value="F:ABC-type transporter activity"/>
    <property type="evidence" value="ECO:0007669"/>
    <property type="project" value="InterPro"/>
</dbReference>
<dbReference type="InterPro" id="IPR027417">
    <property type="entry name" value="P-loop_NTPase"/>
</dbReference>